<dbReference type="RefSeq" id="WP_243263461.1">
    <property type="nucleotide sequence ID" value="NZ_CP085145.1"/>
</dbReference>
<dbReference type="PROSITE" id="PS00211">
    <property type="entry name" value="ABC_TRANSPORTER_1"/>
    <property type="match status" value="1"/>
</dbReference>
<evidence type="ECO:0000259" key="4">
    <source>
        <dbReference type="PROSITE" id="PS50893"/>
    </source>
</evidence>
<name>A0ABY3ZUJ6_9RHOB</name>
<dbReference type="SMART" id="SM00382">
    <property type="entry name" value="AAA"/>
    <property type="match status" value="1"/>
</dbReference>
<evidence type="ECO:0000313" key="6">
    <source>
        <dbReference type="Proteomes" id="UP000831019"/>
    </source>
</evidence>
<reference evidence="6" key="1">
    <citation type="journal article" date="2022" name="Microorganisms">
        <title>Beyond the ABCs#Discovery of Three New Plasmid Types in Rhodobacterales (RepQ, RepY, RepW).</title>
        <authorList>
            <person name="Freese H.M."/>
            <person name="Ringel V."/>
            <person name="Overmann J."/>
            <person name="Petersen J."/>
        </authorList>
    </citation>
    <scope>NUCLEOTIDE SEQUENCE [LARGE SCALE GENOMIC DNA]</scope>
    <source>
        <strain evidence="6">DSM 109990</strain>
        <plasmid evidence="6">pDSM109990_a</plasmid>
    </source>
</reference>
<dbReference type="PROSITE" id="PS50893">
    <property type="entry name" value="ABC_TRANSPORTER_2"/>
    <property type="match status" value="1"/>
</dbReference>
<dbReference type="InterPro" id="IPR003593">
    <property type="entry name" value="AAA+_ATPase"/>
</dbReference>
<keyword evidence="1" id="KW-0813">Transport</keyword>
<organism evidence="5 6">
    <name type="scientific">Sulfitobacter dubius</name>
    <dbReference type="NCBI Taxonomy" id="218673"/>
    <lineage>
        <taxon>Bacteria</taxon>
        <taxon>Pseudomonadati</taxon>
        <taxon>Pseudomonadota</taxon>
        <taxon>Alphaproteobacteria</taxon>
        <taxon>Rhodobacterales</taxon>
        <taxon>Roseobacteraceae</taxon>
        <taxon>Sulfitobacter</taxon>
    </lineage>
</organism>
<dbReference type="PANTHER" id="PTHR45772">
    <property type="entry name" value="CONSERVED COMPONENT OF ABC TRANSPORTER FOR NATURAL AMINO ACIDS-RELATED"/>
    <property type="match status" value="1"/>
</dbReference>
<dbReference type="GO" id="GO:0005524">
    <property type="term" value="F:ATP binding"/>
    <property type="evidence" value="ECO:0007669"/>
    <property type="project" value="UniProtKB-KW"/>
</dbReference>
<sequence>MSQLNVRKLSKRFGGVQALSNVSFTVGKGDLVGLIGPNGAGKTTAFNVLTGVMAASSGSIEFEGKDITRLSPEVRANLGMTRTFQNIRLFDDMTVRQNVMAGAHARAGRSLMHSVFGLPGHRAAEQRIGEIADEMLERTGLTEFGSRNASELSYGDRRRVEIARALASAPTLLLLDEPAAGMTDTEKGRLSQLVRRLNDDGLTIILVEHNVRMVAALCKRLIVVNKGEMLAIGEVDEVLRMPEVAAVYLGRRRKEIL</sequence>
<proteinExistence type="predicted"/>
<dbReference type="Pfam" id="PF00005">
    <property type="entry name" value="ABC_tran"/>
    <property type="match status" value="1"/>
</dbReference>
<dbReference type="InterPro" id="IPR027417">
    <property type="entry name" value="P-loop_NTPase"/>
</dbReference>
<dbReference type="Proteomes" id="UP000831019">
    <property type="component" value="Plasmid pDSM109990_a"/>
</dbReference>
<keyword evidence="5" id="KW-0614">Plasmid</keyword>
<protein>
    <submittedName>
        <fullName evidence="5">Lipopolysaccharide export system ATP-binding protein LptB</fullName>
        <ecNumber evidence="5">3.6.3.-</ecNumber>
    </submittedName>
</protein>
<dbReference type="Gene3D" id="3.40.50.300">
    <property type="entry name" value="P-loop containing nucleotide triphosphate hydrolases"/>
    <property type="match status" value="1"/>
</dbReference>
<evidence type="ECO:0000313" key="5">
    <source>
        <dbReference type="EMBL" id="UOA16493.1"/>
    </source>
</evidence>
<keyword evidence="2" id="KW-0547">Nucleotide-binding</keyword>
<geneLocation type="plasmid" evidence="5 6">
    <name>pDSM109990_a</name>
</geneLocation>
<evidence type="ECO:0000256" key="2">
    <source>
        <dbReference type="ARBA" id="ARBA00022741"/>
    </source>
</evidence>
<evidence type="ECO:0000256" key="1">
    <source>
        <dbReference type="ARBA" id="ARBA00022448"/>
    </source>
</evidence>
<dbReference type="PANTHER" id="PTHR45772:SF7">
    <property type="entry name" value="AMINO ACID ABC TRANSPORTER ATP-BINDING PROTEIN"/>
    <property type="match status" value="1"/>
</dbReference>
<dbReference type="InterPro" id="IPR051120">
    <property type="entry name" value="ABC_AA/LPS_Transport"/>
</dbReference>
<dbReference type="CDD" id="cd03219">
    <property type="entry name" value="ABC_Mj1267_LivG_branched"/>
    <property type="match status" value="1"/>
</dbReference>
<dbReference type="SUPFAM" id="SSF52540">
    <property type="entry name" value="P-loop containing nucleoside triphosphate hydrolases"/>
    <property type="match status" value="1"/>
</dbReference>
<evidence type="ECO:0000256" key="3">
    <source>
        <dbReference type="ARBA" id="ARBA00022840"/>
    </source>
</evidence>
<dbReference type="InterPro" id="IPR017871">
    <property type="entry name" value="ABC_transporter-like_CS"/>
</dbReference>
<dbReference type="InterPro" id="IPR003439">
    <property type="entry name" value="ABC_transporter-like_ATP-bd"/>
</dbReference>
<keyword evidence="6" id="KW-1185">Reference proteome</keyword>
<dbReference type="EC" id="3.6.3.-" evidence="5"/>
<dbReference type="GO" id="GO:0016787">
    <property type="term" value="F:hydrolase activity"/>
    <property type="evidence" value="ECO:0007669"/>
    <property type="project" value="UniProtKB-KW"/>
</dbReference>
<gene>
    <name evidence="5" type="primary">lptB_8</name>
    <name evidence="5" type="ORF">DSM109990_03375</name>
</gene>
<feature type="domain" description="ABC transporter" evidence="4">
    <location>
        <begin position="4"/>
        <end position="251"/>
    </location>
</feature>
<keyword evidence="3 5" id="KW-0067">ATP-binding</keyword>
<keyword evidence="5" id="KW-0378">Hydrolase</keyword>
<accession>A0ABY3ZUJ6</accession>
<dbReference type="EMBL" id="CP085145">
    <property type="protein sequence ID" value="UOA16493.1"/>
    <property type="molecule type" value="Genomic_DNA"/>
</dbReference>